<evidence type="ECO:0000313" key="1">
    <source>
        <dbReference type="EMBL" id="JAH31179.1"/>
    </source>
</evidence>
<organism evidence="1">
    <name type="scientific">Anguilla anguilla</name>
    <name type="common">European freshwater eel</name>
    <name type="synonym">Muraena anguilla</name>
    <dbReference type="NCBI Taxonomy" id="7936"/>
    <lineage>
        <taxon>Eukaryota</taxon>
        <taxon>Metazoa</taxon>
        <taxon>Chordata</taxon>
        <taxon>Craniata</taxon>
        <taxon>Vertebrata</taxon>
        <taxon>Euteleostomi</taxon>
        <taxon>Actinopterygii</taxon>
        <taxon>Neopterygii</taxon>
        <taxon>Teleostei</taxon>
        <taxon>Anguilliformes</taxon>
        <taxon>Anguillidae</taxon>
        <taxon>Anguilla</taxon>
    </lineage>
</organism>
<proteinExistence type="predicted"/>
<name>A0A0E9RPY6_ANGAN</name>
<dbReference type="AlphaFoldDB" id="A0A0E9RPY6"/>
<protein>
    <submittedName>
        <fullName evidence="1">Uncharacterized protein</fullName>
    </submittedName>
</protein>
<reference evidence="1" key="2">
    <citation type="journal article" date="2015" name="Fish Shellfish Immunol.">
        <title>Early steps in the European eel (Anguilla anguilla)-Vibrio vulnificus interaction in the gills: Role of the RtxA13 toxin.</title>
        <authorList>
            <person name="Callol A."/>
            <person name="Pajuelo D."/>
            <person name="Ebbesson L."/>
            <person name="Teles M."/>
            <person name="MacKenzie S."/>
            <person name="Amaro C."/>
        </authorList>
    </citation>
    <scope>NUCLEOTIDE SEQUENCE</scope>
</reference>
<accession>A0A0E9RPY6</accession>
<dbReference type="EMBL" id="GBXM01077398">
    <property type="protein sequence ID" value="JAH31179.1"/>
    <property type="molecule type" value="Transcribed_RNA"/>
</dbReference>
<reference evidence="1" key="1">
    <citation type="submission" date="2014-11" db="EMBL/GenBank/DDBJ databases">
        <authorList>
            <person name="Amaro Gonzalez C."/>
        </authorList>
    </citation>
    <scope>NUCLEOTIDE SEQUENCE</scope>
</reference>
<sequence length="25" mass="2963">MKSLPVQLTNVKFHENILRHVLVFV</sequence>